<dbReference type="Gene3D" id="1.10.260.40">
    <property type="entry name" value="lambda repressor-like DNA-binding domains"/>
    <property type="match status" value="1"/>
</dbReference>
<dbReference type="InterPro" id="IPR010982">
    <property type="entry name" value="Lambda_DNA-bd_dom_sf"/>
</dbReference>
<evidence type="ECO:0000259" key="2">
    <source>
        <dbReference type="PROSITE" id="PS50943"/>
    </source>
</evidence>
<dbReference type="RefSeq" id="WP_254011701.1">
    <property type="nucleotide sequence ID" value="NZ_JAMZMM010000081.1"/>
</dbReference>
<name>A0AAE3GSA6_9CYAN</name>
<comment type="caution">
    <text evidence="3">The sequence shown here is derived from an EMBL/GenBank/DDBJ whole genome shotgun (WGS) entry which is preliminary data.</text>
</comment>
<evidence type="ECO:0000313" key="3">
    <source>
        <dbReference type="EMBL" id="MCP2728913.1"/>
    </source>
</evidence>
<organism evidence="3 4">
    <name type="scientific">Limnofasciculus baicalensis BBK-W-15</name>
    <dbReference type="NCBI Taxonomy" id="2699891"/>
    <lineage>
        <taxon>Bacteria</taxon>
        <taxon>Bacillati</taxon>
        <taxon>Cyanobacteriota</taxon>
        <taxon>Cyanophyceae</taxon>
        <taxon>Coleofasciculales</taxon>
        <taxon>Coleofasciculaceae</taxon>
        <taxon>Limnofasciculus</taxon>
        <taxon>Limnofasciculus baicalensis</taxon>
    </lineage>
</organism>
<reference evidence="3" key="1">
    <citation type="submission" date="2022-06" db="EMBL/GenBank/DDBJ databases">
        <title>New cyanobacteria of genus Symplocastrum in benthos of Lake Baikal.</title>
        <authorList>
            <person name="Sorokovikova E."/>
            <person name="Tikhonova I."/>
            <person name="Krasnopeev A."/>
            <person name="Evseev P."/>
            <person name="Gladkikh A."/>
            <person name="Belykh O."/>
        </authorList>
    </citation>
    <scope>NUCLEOTIDE SEQUENCE</scope>
    <source>
        <strain evidence="3">BBK-W-15</strain>
    </source>
</reference>
<dbReference type="AlphaFoldDB" id="A0AAE3GSA6"/>
<dbReference type="InterPro" id="IPR001387">
    <property type="entry name" value="Cro/C1-type_HTH"/>
</dbReference>
<feature type="domain" description="HTH cro/C1-type" evidence="2">
    <location>
        <begin position="28"/>
        <end position="69"/>
    </location>
</feature>
<feature type="coiled-coil region" evidence="1">
    <location>
        <begin position="87"/>
        <end position="118"/>
    </location>
</feature>
<gene>
    <name evidence="3" type="ORF">NJ959_10625</name>
</gene>
<accession>A0AAE3GSA6</accession>
<dbReference type="PROSITE" id="PS50943">
    <property type="entry name" value="HTH_CROC1"/>
    <property type="match status" value="1"/>
</dbReference>
<dbReference type="SUPFAM" id="SSF47413">
    <property type="entry name" value="lambda repressor-like DNA-binding domains"/>
    <property type="match status" value="1"/>
</dbReference>
<protein>
    <submittedName>
        <fullName evidence="3">Helix-turn-helix domain-containing protein</fullName>
    </submittedName>
</protein>
<dbReference type="Pfam" id="PF13443">
    <property type="entry name" value="HTH_26"/>
    <property type="match status" value="1"/>
</dbReference>
<evidence type="ECO:0000256" key="1">
    <source>
        <dbReference type="SAM" id="Coils"/>
    </source>
</evidence>
<dbReference type="EMBL" id="JAMZMM010000081">
    <property type="protein sequence ID" value="MCP2728913.1"/>
    <property type="molecule type" value="Genomic_DNA"/>
</dbReference>
<evidence type="ECO:0000313" key="4">
    <source>
        <dbReference type="Proteomes" id="UP001204953"/>
    </source>
</evidence>
<proteinExistence type="predicted"/>
<keyword evidence="1" id="KW-0175">Coiled coil</keyword>
<sequence length="213" mass="24375">MNESNQPNYTELLQETMNKVGVHSFNHLSQVTGVSRRQIQHLRQGEVSQMRIETLMKLSEALQLSASQLLNMFSSEAISHISSEPENLSLKQEYQRLQQQLNVQRETLRQEFQQASLQIIESWLVQWPTAAYSARQNEQLPAVRLLPLIQPVEQLMAEWGVIAIASVGEEVPYNPQFHQLMSGTAQSGDMVKVRYTGYRHGDKLLYRAKVSPI</sequence>
<dbReference type="GO" id="GO:0003677">
    <property type="term" value="F:DNA binding"/>
    <property type="evidence" value="ECO:0007669"/>
    <property type="project" value="InterPro"/>
</dbReference>
<dbReference type="Proteomes" id="UP001204953">
    <property type="component" value="Unassembled WGS sequence"/>
</dbReference>
<keyword evidence="4" id="KW-1185">Reference proteome</keyword>